<accession>A0A6L4WZE5</accession>
<dbReference type="Proteomes" id="UP000472839">
    <property type="component" value="Unassembled WGS sequence"/>
</dbReference>
<evidence type="ECO:0000313" key="1">
    <source>
        <dbReference type="EMBL" id="KAB7891384.1"/>
    </source>
</evidence>
<reference evidence="1 2" key="1">
    <citation type="submission" date="2019-10" db="EMBL/GenBank/DDBJ databases">
        <title>Poseidonibacter ostreae sp. nov., isolated from the gut of the Ostrea denselamellosa.</title>
        <authorList>
            <person name="Choi A."/>
        </authorList>
    </citation>
    <scope>NUCLEOTIDE SEQUENCE [LARGE SCALE GENOMIC DNA]</scope>
    <source>
        <strain evidence="1 2">SJOD-M-33</strain>
    </source>
</reference>
<gene>
    <name evidence="1" type="ORF">GBG19_00680</name>
</gene>
<organism evidence="1 2">
    <name type="scientific">Poseidonibacter ostreae</name>
    <dbReference type="NCBI Taxonomy" id="2654171"/>
    <lineage>
        <taxon>Bacteria</taxon>
        <taxon>Pseudomonadati</taxon>
        <taxon>Campylobacterota</taxon>
        <taxon>Epsilonproteobacteria</taxon>
        <taxon>Campylobacterales</taxon>
        <taxon>Arcobacteraceae</taxon>
        <taxon>Poseidonibacter</taxon>
    </lineage>
</organism>
<dbReference type="EMBL" id="WFKK01000001">
    <property type="protein sequence ID" value="KAB7891384.1"/>
    <property type="molecule type" value="Genomic_DNA"/>
</dbReference>
<dbReference type="AlphaFoldDB" id="A0A6L4WZE5"/>
<dbReference type="RefSeq" id="WP_152279487.1">
    <property type="nucleotide sequence ID" value="NZ_WFKK01000001.1"/>
</dbReference>
<sequence>MSLEKERMEKERINKEVAQDILSQLGGGKTVSLMLGVANFVIIDKGIIFKFQGNDTVNHAKIELVENDTYKVTFSKLAELELEELEVYENIYCDMLIKTFESYTKLYLSL</sequence>
<protein>
    <submittedName>
        <fullName evidence="1">Uncharacterized protein</fullName>
    </submittedName>
</protein>
<proteinExistence type="predicted"/>
<name>A0A6L4WZE5_9BACT</name>
<comment type="caution">
    <text evidence="1">The sequence shown here is derived from an EMBL/GenBank/DDBJ whole genome shotgun (WGS) entry which is preliminary data.</text>
</comment>
<evidence type="ECO:0000313" key="2">
    <source>
        <dbReference type="Proteomes" id="UP000472839"/>
    </source>
</evidence>